<dbReference type="InterPro" id="IPR020814">
    <property type="entry name" value="Ribosomal_S6_plastid/chlpt"/>
</dbReference>
<dbReference type="Pfam" id="PF01250">
    <property type="entry name" value="Ribosomal_S6"/>
    <property type="match status" value="1"/>
</dbReference>
<evidence type="ECO:0000313" key="4">
    <source>
        <dbReference type="EMBL" id="PIY68783.1"/>
    </source>
</evidence>
<dbReference type="AlphaFoldDB" id="A0A2M7QD40"/>
<dbReference type="GO" id="GO:0005840">
    <property type="term" value="C:ribosome"/>
    <property type="evidence" value="ECO:0007669"/>
    <property type="project" value="UniProtKB-KW"/>
</dbReference>
<accession>A0A2M7QD40</accession>
<evidence type="ECO:0000256" key="2">
    <source>
        <dbReference type="ARBA" id="ARBA00035294"/>
    </source>
</evidence>
<dbReference type="InterPro" id="IPR014717">
    <property type="entry name" value="Transl_elong_EF1B/ribsomal_bS6"/>
</dbReference>
<proteinExistence type="inferred from homology"/>
<dbReference type="Proteomes" id="UP000230108">
    <property type="component" value="Unassembled WGS sequence"/>
</dbReference>
<dbReference type="SUPFAM" id="SSF54995">
    <property type="entry name" value="Ribosomal protein S6"/>
    <property type="match status" value="1"/>
</dbReference>
<dbReference type="InterPro" id="IPR000529">
    <property type="entry name" value="Ribosomal_bS6"/>
</dbReference>
<comment type="caution">
    <text evidence="4">The sequence shown here is derived from an EMBL/GenBank/DDBJ whole genome shotgun (WGS) entry which is preliminary data.</text>
</comment>
<dbReference type="GO" id="GO:0006412">
    <property type="term" value="P:translation"/>
    <property type="evidence" value="ECO:0007669"/>
    <property type="project" value="InterPro"/>
</dbReference>
<gene>
    <name evidence="4" type="primary">rpsF</name>
    <name evidence="4" type="ORF">COY90_04110</name>
</gene>
<evidence type="ECO:0000256" key="1">
    <source>
        <dbReference type="ARBA" id="ARBA00009512"/>
    </source>
</evidence>
<sequence>MTYEFTFLLNEEKELSVIKEIVVAHKGEVISETTWGKKQLIYAIKKHYSAVFYCWKIKIPKPNMSDFKKKLNYNEKIIRYLLLVS</sequence>
<dbReference type="NCBIfam" id="TIGR00166">
    <property type="entry name" value="S6"/>
    <property type="match status" value="1"/>
</dbReference>
<dbReference type="CDD" id="cd00473">
    <property type="entry name" value="bS6"/>
    <property type="match status" value="1"/>
</dbReference>
<reference evidence="5" key="1">
    <citation type="submission" date="2017-09" db="EMBL/GenBank/DDBJ databases">
        <title>Depth-based differentiation of microbial function through sediment-hosted aquifers and enrichment of novel symbionts in the deep terrestrial subsurface.</title>
        <authorList>
            <person name="Probst A.J."/>
            <person name="Ladd B."/>
            <person name="Jarett J.K."/>
            <person name="Geller-Mcgrath D.E."/>
            <person name="Sieber C.M.K."/>
            <person name="Emerson J.B."/>
            <person name="Anantharaman K."/>
            <person name="Thomas B.C."/>
            <person name="Malmstrom R."/>
            <person name="Stieglmeier M."/>
            <person name="Klingl A."/>
            <person name="Woyke T."/>
            <person name="Ryan C.M."/>
            <person name="Banfield J.F."/>
        </authorList>
    </citation>
    <scope>NUCLEOTIDE SEQUENCE [LARGE SCALE GENOMIC DNA]</scope>
</reference>
<protein>
    <recommendedName>
        <fullName evidence="2">Small ribosomal subunit protein bS6</fullName>
    </recommendedName>
    <alternativeName>
        <fullName evidence="3">30S ribosomal protein S6</fullName>
    </alternativeName>
</protein>
<dbReference type="GO" id="GO:0019843">
    <property type="term" value="F:rRNA binding"/>
    <property type="evidence" value="ECO:0007669"/>
    <property type="project" value="InterPro"/>
</dbReference>
<keyword evidence="4" id="KW-0687">Ribonucleoprotein</keyword>
<evidence type="ECO:0000313" key="5">
    <source>
        <dbReference type="Proteomes" id="UP000230108"/>
    </source>
</evidence>
<organism evidence="4 5">
    <name type="scientific">Candidatus Roizmanbacteria bacterium CG_4_10_14_0_8_um_filter_39_9</name>
    <dbReference type="NCBI Taxonomy" id="1974829"/>
    <lineage>
        <taxon>Bacteria</taxon>
        <taxon>Candidatus Roizmaniibacteriota</taxon>
    </lineage>
</organism>
<dbReference type="GO" id="GO:0003735">
    <property type="term" value="F:structural constituent of ribosome"/>
    <property type="evidence" value="ECO:0007669"/>
    <property type="project" value="InterPro"/>
</dbReference>
<keyword evidence="4" id="KW-0689">Ribosomal protein</keyword>
<evidence type="ECO:0000256" key="3">
    <source>
        <dbReference type="ARBA" id="ARBA00035520"/>
    </source>
</evidence>
<name>A0A2M7QD40_9BACT</name>
<comment type="similarity">
    <text evidence="1">Belongs to the bacterial ribosomal protein bS6 family.</text>
</comment>
<dbReference type="Gene3D" id="3.30.70.60">
    <property type="match status" value="1"/>
</dbReference>
<dbReference type="EMBL" id="PFLF01000088">
    <property type="protein sequence ID" value="PIY68783.1"/>
    <property type="molecule type" value="Genomic_DNA"/>
</dbReference>
<dbReference type="InterPro" id="IPR035980">
    <property type="entry name" value="Ribosomal_bS6_sf"/>
</dbReference>